<evidence type="ECO:0000313" key="2">
    <source>
        <dbReference type="Proteomes" id="UP000198394"/>
    </source>
</evidence>
<protein>
    <submittedName>
        <fullName evidence="1">Uncharacterized protein</fullName>
    </submittedName>
</protein>
<sequence>MRISAIGNLKATVSDMFNFEDQLKNLSLKIYPSVALKELIVNDLIPIVKQLRDILISEIKALEENEQHVISSKAKAVNKIWFSRRIQFVASAISGTDLKSYPLEIMEIFKEMIKNIDGENFELLTSPIDQLNFTFQEIWHPIKKLLENEVGVTSNNNKKFVKLTFPSQHKDNVFLSGIYAHEIGHYFDRNRGLWSKIFAQKVLSHPYLNKLGKFFFKQNNHPASIAEISSFLHDTVLGAWLREAIADCVAIYLLGPAFIFSSSDLLTSVVGTQIIQTGSLIDVPSHTHPRDGLRFKFQLSVLRKLKLYDPLHEKIKEILDTLEKDWEQAQVVYQPNIISRNYISFMLNQESYQILERIWEECLSLVVNEVEALIGDNLMKPCHIEEAMRLAEERIKWLVPPNELDGKPANAKAILNSGWFAKLLGDNEILSRVQSLDGEKSEYNFLGLLNGLMKYALHASTIQERWGN</sequence>
<comment type="caution">
    <text evidence="1">The sequence shown here is derived from an EMBL/GenBank/DDBJ whole genome shotgun (WGS) entry which is preliminary data.</text>
</comment>
<organism evidence="1 2">
    <name type="scientific">Parageobacillus galactosidasius</name>
    <dbReference type="NCBI Taxonomy" id="883812"/>
    <lineage>
        <taxon>Bacteria</taxon>
        <taxon>Bacillati</taxon>
        <taxon>Bacillota</taxon>
        <taxon>Bacilli</taxon>
        <taxon>Bacillales</taxon>
        <taxon>Anoxybacillaceae</taxon>
        <taxon>Parageobacillus</taxon>
    </lineage>
</organism>
<evidence type="ECO:0000313" key="1">
    <source>
        <dbReference type="EMBL" id="OXB91862.1"/>
    </source>
</evidence>
<dbReference type="Proteomes" id="UP000198394">
    <property type="component" value="Unassembled WGS sequence"/>
</dbReference>
<keyword evidence="2" id="KW-1185">Reference proteome</keyword>
<dbReference type="RefSeq" id="WP_087960298.1">
    <property type="nucleotide sequence ID" value="NZ_NDYL01000002.1"/>
</dbReference>
<name>A0A226QKA1_9BACL</name>
<gene>
    <name evidence="1" type="ORF">B9L23_11260</name>
</gene>
<dbReference type="AlphaFoldDB" id="A0A226QKA1"/>
<proteinExistence type="predicted"/>
<accession>A0A226QKA1</accession>
<dbReference type="EMBL" id="NDYL01000002">
    <property type="protein sequence ID" value="OXB91862.1"/>
    <property type="molecule type" value="Genomic_DNA"/>
</dbReference>
<reference evidence="1 2" key="1">
    <citation type="submission" date="2017-04" db="EMBL/GenBank/DDBJ databases">
        <title>The genome sequence of Parageobacillus galactosidasius DSM 18751.</title>
        <authorList>
            <person name="Ramaloko W.T."/>
            <person name="Koen N."/>
            <person name="Polliack S."/>
            <person name="Aliyu H."/>
            <person name="Lebre P."/>
            <person name="Mohr T."/>
            <person name="Oswald F."/>
            <person name="Zwick M."/>
            <person name="Neumann A."/>
            <person name="Syldatk C."/>
            <person name="Cowan D."/>
            <person name="De Maayer P."/>
        </authorList>
    </citation>
    <scope>NUCLEOTIDE SEQUENCE [LARGE SCALE GENOMIC DNA]</scope>
    <source>
        <strain evidence="1 2">DSM 18751</strain>
    </source>
</reference>